<keyword evidence="4" id="KW-1185">Reference proteome</keyword>
<feature type="region of interest" description="Disordered" evidence="1">
    <location>
        <begin position="1"/>
        <end position="61"/>
    </location>
</feature>
<evidence type="ECO:0000313" key="3">
    <source>
        <dbReference type="EMBL" id="MBE5024331.1"/>
    </source>
</evidence>
<feature type="compositionally biased region" description="Gly residues" evidence="1">
    <location>
        <begin position="1"/>
        <end position="54"/>
    </location>
</feature>
<proteinExistence type="predicted"/>
<feature type="compositionally biased region" description="Acidic residues" evidence="1">
    <location>
        <begin position="352"/>
        <end position="365"/>
    </location>
</feature>
<keyword evidence="2" id="KW-1133">Transmembrane helix</keyword>
<keyword evidence="2" id="KW-0812">Transmembrane</keyword>
<evidence type="ECO:0000256" key="2">
    <source>
        <dbReference type="SAM" id="Phobius"/>
    </source>
</evidence>
<keyword evidence="2" id="KW-0472">Membrane</keyword>
<reference evidence="3 4" key="1">
    <citation type="submission" date="2020-10" db="EMBL/GenBank/DDBJ databases">
        <title>ChiBAC.</title>
        <authorList>
            <person name="Zenner C."/>
            <person name="Hitch T.C.A."/>
            <person name="Clavel T."/>
        </authorList>
    </citation>
    <scope>NUCLEOTIDE SEQUENCE [LARGE SCALE GENOMIC DNA]</scope>
    <source>
        <strain evidence="3 4">DSM 107455</strain>
    </source>
</reference>
<name>A0ABR9QTC5_9ACTN</name>
<accession>A0ABR9QTC5</accession>
<protein>
    <recommendedName>
        <fullName evidence="5">TPM domain-containing protein</fullName>
    </recommendedName>
</protein>
<dbReference type="Proteomes" id="UP001194273">
    <property type="component" value="Unassembled WGS sequence"/>
</dbReference>
<evidence type="ECO:0008006" key="5">
    <source>
        <dbReference type="Google" id="ProtNLM"/>
    </source>
</evidence>
<evidence type="ECO:0000313" key="4">
    <source>
        <dbReference type="Proteomes" id="UP001194273"/>
    </source>
</evidence>
<feature type="region of interest" description="Disordered" evidence="1">
    <location>
        <begin position="334"/>
        <end position="365"/>
    </location>
</feature>
<organism evidence="3 4">
    <name type="scientific">Thermophilibacter gallinarum</name>
    <dbReference type="NCBI Taxonomy" id="2779357"/>
    <lineage>
        <taxon>Bacteria</taxon>
        <taxon>Bacillati</taxon>
        <taxon>Actinomycetota</taxon>
        <taxon>Coriobacteriia</taxon>
        <taxon>Coriobacteriales</taxon>
        <taxon>Atopobiaceae</taxon>
        <taxon>Thermophilibacter</taxon>
    </lineage>
</organism>
<gene>
    <name evidence="3" type="ORF">INF26_05615</name>
</gene>
<dbReference type="RefSeq" id="WP_193529770.1">
    <property type="nucleotide sequence ID" value="NZ_JADCJZ010000002.1"/>
</dbReference>
<dbReference type="EMBL" id="JADCJZ010000002">
    <property type="protein sequence ID" value="MBE5024331.1"/>
    <property type="molecule type" value="Genomic_DNA"/>
</dbReference>
<comment type="caution">
    <text evidence="3">The sequence shown here is derived from an EMBL/GenBank/DDBJ whole genome shotgun (WGS) entry which is preliminary data.</text>
</comment>
<sequence length="365" mass="37546">MGRSGGGGGGFGGGGRSGGFSGGGRRSGGFSGGRSGGSSGGRSGGFGGFGGPRPAGGPAPRRSYVPVFGGWGWRRPTVVTPGYGVGGGCGGCGGCGGWLVGLVLAALLIALLTTSLSFCGADVGGGGYYSQGSAQSSSTVREKLDADAVNRTDWYTDADGDWIHSAGRLTDGLERFYDKTGVQPYVYILPNGSTSSVEELTALAERLYPELFTDEGHLLLVFCDDGAGSYTCGYTVGTEASSVMDSEALGILADELDYAYNNADTDEEVFSDAFSETAERIMAAADEEAQGKTILVVGGVIIAVLVVGGVVRAVVSRRKAAEAEEKRKMEEILNTPLERFGDDKVEDLADKYEDEEDGPISGDSD</sequence>
<evidence type="ECO:0000256" key="1">
    <source>
        <dbReference type="SAM" id="MobiDB-lite"/>
    </source>
</evidence>
<feature type="compositionally biased region" description="Basic and acidic residues" evidence="1">
    <location>
        <begin position="339"/>
        <end position="351"/>
    </location>
</feature>
<feature type="transmembrane region" description="Helical" evidence="2">
    <location>
        <begin position="294"/>
        <end position="315"/>
    </location>
</feature>